<keyword evidence="1 7" id="KW-0813">Transport</keyword>
<accession>A0A557P7K8</accession>
<evidence type="ECO:0000313" key="9">
    <source>
        <dbReference type="EMBL" id="TVO36636.1"/>
    </source>
</evidence>
<comment type="subunit">
    <text evidence="7">The complex is composed of two ATP-binding proteins (PotA), two transmembrane proteins (PotB and PotC) and a solute-binding protein (PotD).</text>
</comment>
<evidence type="ECO:0000256" key="3">
    <source>
        <dbReference type="ARBA" id="ARBA00022741"/>
    </source>
</evidence>
<dbReference type="PANTHER" id="PTHR42781:SF4">
    <property type="entry name" value="SPERMIDINE_PUTRESCINE IMPORT ATP-BINDING PROTEIN POTA"/>
    <property type="match status" value="1"/>
</dbReference>
<protein>
    <recommendedName>
        <fullName evidence="7">Spermidine/putrescine import ATP-binding protein PotA</fullName>
        <ecNumber evidence="7">7.6.2.11</ecNumber>
    </recommendedName>
</protein>
<dbReference type="InterPro" id="IPR005893">
    <property type="entry name" value="PotA-like"/>
</dbReference>
<dbReference type="PROSITE" id="PS00211">
    <property type="entry name" value="ABC_TRANSPORTER_1"/>
    <property type="match status" value="1"/>
</dbReference>
<dbReference type="InterPro" id="IPR050093">
    <property type="entry name" value="ABC_SmlMolc_Importer"/>
</dbReference>
<keyword evidence="2 7" id="KW-1003">Cell membrane</keyword>
<dbReference type="InterPro" id="IPR008995">
    <property type="entry name" value="Mo/tungstate-bd_C_term_dom"/>
</dbReference>
<keyword evidence="3 7" id="KW-0547">Nucleotide-binding</keyword>
<dbReference type="Pfam" id="PF08402">
    <property type="entry name" value="TOBE_2"/>
    <property type="match status" value="1"/>
</dbReference>
<evidence type="ECO:0000256" key="4">
    <source>
        <dbReference type="ARBA" id="ARBA00022840"/>
    </source>
</evidence>
<dbReference type="CDD" id="cd03300">
    <property type="entry name" value="ABC_PotA_N"/>
    <property type="match status" value="1"/>
</dbReference>
<keyword evidence="5 7" id="KW-1278">Translocase</keyword>
<dbReference type="Gene3D" id="2.40.50.100">
    <property type="match status" value="1"/>
</dbReference>
<dbReference type="OrthoDB" id="9802264at2"/>
<dbReference type="EMBL" id="VMKJ01000015">
    <property type="protein sequence ID" value="TVO36636.1"/>
    <property type="molecule type" value="Genomic_DNA"/>
</dbReference>
<dbReference type="InterPro" id="IPR003593">
    <property type="entry name" value="AAA+_ATPase"/>
</dbReference>
<comment type="similarity">
    <text evidence="7">Belongs to the ABC transporter superfamily. Spermidine/putrescine importer (TC 3.A.1.11.1) family.</text>
</comment>
<sequence>MIRPQIFVSNSAVLYLGEIQKLNVESIQTSTVIQLTGISKSFDGKSIIENLDLNVNHGEFLTILGPSGCGKTTVLRMIAGFETVDSGKILLANENVTEQPPEQRHVNTVFQSYALFPHMTVFENVAFGLRMQKVAQTEIDTRVEEALKMVRLESMAQRKPHQLSGGQQQRIAIARAVVNKPKVLLLDESLSALDYKLRKQMQLELKQLQRQLGITFIFVTHDQEEALSMSDRIIVMRDGVIEQDGSPREIYEEPKNLFVASFIGEINTFEATVVKRNDEKTITALIEDIECSVHYKHPVQSGQHLNVLLRPEDIRIEEIKESEDIGIVGHVTERTYKGMTLDSVVELESGMRVMVSEFFNEDDPDVDHSIGQKVSITWVESWEVVLPQDDDSHTTHEETE</sequence>
<dbReference type="EC" id="7.6.2.11" evidence="7"/>
<evidence type="ECO:0000256" key="6">
    <source>
        <dbReference type="ARBA" id="ARBA00023136"/>
    </source>
</evidence>
<dbReference type="PROSITE" id="PS50893">
    <property type="entry name" value="ABC_TRANSPORTER_2"/>
    <property type="match status" value="1"/>
</dbReference>
<comment type="catalytic activity">
    <reaction evidence="7">
        <text>ATP + H2O + polyamine-[polyamine-binding protein]Side 1 = ADP + phosphate + polyamineSide 2 + [polyamine-binding protein]Side 1.</text>
        <dbReference type="EC" id="7.6.2.11"/>
    </reaction>
</comment>
<keyword evidence="6 7" id="KW-0472">Membrane</keyword>
<evidence type="ECO:0000313" key="10">
    <source>
        <dbReference type="Proteomes" id="UP000319828"/>
    </source>
</evidence>
<feature type="domain" description="ABC transporter" evidence="8">
    <location>
        <begin position="33"/>
        <end position="263"/>
    </location>
</feature>
<dbReference type="Gene3D" id="3.40.50.300">
    <property type="entry name" value="P-loop containing nucleotide triphosphate hydrolases"/>
    <property type="match status" value="1"/>
</dbReference>
<dbReference type="Pfam" id="PF00005">
    <property type="entry name" value="ABC_tran"/>
    <property type="match status" value="1"/>
</dbReference>
<dbReference type="SUPFAM" id="SSF52540">
    <property type="entry name" value="P-loop containing nucleoside triphosphate hydrolases"/>
    <property type="match status" value="1"/>
</dbReference>
<dbReference type="InterPro" id="IPR017871">
    <property type="entry name" value="ABC_transporter-like_CS"/>
</dbReference>
<evidence type="ECO:0000256" key="5">
    <source>
        <dbReference type="ARBA" id="ARBA00022967"/>
    </source>
</evidence>
<comment type="function">
    <text evidence="7">Part of the ABC transporter complex PotABCD involved in spermidine/putrescine import. Responsible for energy coupling to the transport system.</text>
</comment>
<keyword evidence="4 7" id="KW-0067">ATP-binding</keyword>
<evidence type="ECO:0000256" key="1">
    <source>
        <dbReference type="ARBA" id="ARBA00022448"/>
    </source>
</evidence>
<dbReference type="InterPro" id="IPR003439">
    <property type="entry name" value="ABC_transporter-like_ATP-bd"/>
</dbReference>
<dbReference type="NCBIfam" id="TIGR01187">
    <property type="entry name" value="potA"/>
    <property type="match status" value="1"/>
</dbReference>
<dbReference type="InterPro" id="IPR017879">
    <property type="entry name" value="PotA_ATP-bd"/>
</dbReference>
<dbReference type="AlphaFoldDB" id="A0A557P7K8"/>
<dbReference type="SMART" id="SM00382">
    <property type="entry name" value="AAA"/>
    <property type="match status" value="1"/>
</dbReference>
<comment type="caution">
    <text evidence="9">The sequence shown here is derived from an EMBL/GenBank/DDBJ whole genome shotgun (WGS) entry which is preliminary data.</text>
</comment>
<dbReference type="GO" id="GO:0015594">
    <property type="term" value="F:ABC-type putrescine transporter activity"/>
    <property type="evidence" value="ECO:0007669"/>
    <property type="project" value="InterPro"/>
</dbReference>
<dbReference type="InterPro" id="IPR013611">
    <property type="entry name" value="Transp-assoc_OB_typ2"/>
</dbReference>
<gene>
    <name evidence="7 9" type="primary">potA</name>
    <name evidence="9" type="ORF">FOF44_08860</name>
</gene>
<dbReference type="GO" id="GO:0005524">
    <property type="term" value="F:ATP binding"/>
    <property type="evidence" value="ECO:0007669"/>
    <property type="project" value="UniProtKB-KW"/>
</dbReference>
<name>A0A557P7K8_9VIBR</name>
<dbReference type="InterPro" id="IPR027417">
    <property type="entry name" value="P-loop_NTPase"/>
</dbReference>
<proteinExistence type="inferred from homology"/>
<dbReference type="Proteomes" id="UP000319828">
    <property type="component" value="Unassembled WGS sequence"/>
</dbReference>
<dbReference type="NCBIfam" id="NF006987">
    <property type="entry name" value="PRK09452.1"/>
    <property type="match status" value="1"/>
</dbReference>
<dbReference type="PANTHER" id="PTHR42781">
    <property type="entry name" value="SPERMIDINE/PUTRESCINE IMPORT ATP-BINDING PROTEIN POTA"/>
    <property type="match status" value="1"/>
</dbReference>
<evidence type="ECO:0000259" key="8">
    <source>
        <dbReference type="PROSITE" id="PS50893"/>
    </source>
</evidence>
<organism evidence="9 10">
    <name type="scientific">Vibrio algivorus</name>
    <dbReference type="NCBI Taxonomy" id="1667024"/>
    <lineage>
        <taxon>Bacteria</taxon>
        <taxon>Pseudomonadati</taxon>
        <taxon>Pseudomonadota</taxon>
        <taxon>Gammaproteobacteria</taxon>
        <taxon>Vibrionales</taxon>
        <taxon>Vibrionaceae</taxon>
        <taxon>Vibrio</taxon>
    </lineage>
</organism>
<dbReference type="GO" id="GO:0016887">
    <property type="term" value="F:ATP hydrolysis activity"/>
    <property type="evidence" value="ECO:0007669"/>
    <property type="project" value="InterPro"/>
</dbReference>
<evidence type="ECO:0000256" key="7">
    <source>
        <dbReference type="RuleBase" id="RU364083"/>
    </source>
</evidence>
<reference evidence="9 10" key="1">
    <citation type="submission" date="2019-07" db="EMBL/GenBank/DDBJ databases">
        <title>The draft genome sequence of Vibrio algivorus M1486.</title>
        <authorList>
            <person name="Meng X."/>
        </authorList>
    </citation>
    <scope>NUCLEOTIDE SEQUENCE [LARGE SCALE GENOMIC DNA]</scope>
    <source>
        <strain evidence="9 10">M1486</strain>
    </source>
</reference>
<dbReference type="GO" id="GO:0043190">
    <property type="term" value="C:ATP-binding cassette (ABC) transporter complex"/>
    <property type="evidence" value="ECO:0007669"/>
    <property type="project" value="InterPro"/>
</dbReference>
<evidence type="ECO:0000256" key="2">
    <source>
        <dbReference type="ARBA" id="ARBA00022475"/>
    </source>
</evidence>
<dbReference type="FunFam" id="3.40.50.300:FF:000133">
    <property type="entry name" value="Spermidine/putrescine import ATP-binding protein PotA"/>
    <property type="match status" value="1"/>
</dbReference>
<dbReference type="SUPFAM" id="SSF50331">
    <property type="entry name" value="MOP-like"/>
    <property type="match status" value="1"/>
</dbReference>